<dbReference type="InterPro" id="IPR051266">
    <property type="entry name" value="CLCR"/>
</dbReference>
<evidence type="ECO:0000313" key="3">
    <source>
        <dbReference type="EMBL" id="EKY27421.1"/>
    </source>
</evidence>
<accession>L1QHL8</accession>
<organism evidence="3 4">
    <name type="scientific">Clostridium celatum DSM 1785</name>
    <dbReference type="NCBI Taxonomy" id="545697"/>
    <lineage>
        <taxon>Bacteria</taxon>
        <taxon>Bacillati</taxon>
        <taxon>Bacillota</taxon>
        <taxon>Clostridia</taxon>
        <taxon>Eubacteriales</taxon>
        <taxon>Clostridiaceae</taxon>
        <taxon>Clostridium</taxon>
    </lineage>
</organism>
<dbReference type="InterPro" id="IPR002035">
    <property type="entry name" value="VWF_A"/>
</dbReference>
<evidence type="ECO:0000313" key="4">
    <source>
        <dbReference type="Proteomes" id="UP000010420"/>
    </source>
</evidence>
<dbReference type="eggNOG" id="COG2304">
    <property type="taxonomic scope" value="Bacteria"/>
</dbReference>
<dbReference type="AlphaFoldDB" id="L1QHL8"/>
<dbReference type="OrthoDB" id="1673233at2"/>
<dbReference type="InterPro" id="IPR036465">
    <property type="entry name" value="vWFA_dom_sf"/>
</dbReference>
<dbReference type="SMART" id="SM00327">
    <property type="entry name" value="VWA"/>
    <property type="match status" value="1"/>
</dbReference>
<keyword evidence="4" id="KW-1185">Reference proteome</keyword>
<dbReference type="RefSeq" id="WP_005212586.1">
    <property type="nucleotide sequence ID" value="NZ_KB291627.1"/>
</dbReference>
<dbReference type="PROSITE" id="PS50234">
    <property type="entry name" value="VWFA"/>
    <property type="match status" value="1"/>
</dbReference>
<dbReference type="PATRIC" id="fig|545697.3.peg.1349"/>
<dbReference type="PANTHER" id="PTHR10579:SF43">
    <property type="entry name" value="ZINC FINGER (C3HC4-TYPE RING FINGER) FAMILY PROTEIN"/>
    <property type="match status" value="1"/>
</dbReference>
<feature type="domain" description="VWFA" evidence="2">
    <location>
        <begin position="39"/>
        <end position="248"/>
    </location>
</feature>
<dbReference type="Gene3D" id="3.40.50.410">
    <property type="entry name" value="von Willebrand factor, type A domain"/>
    <property type="match status" value="1"/>
</dbReference>
<dbReference type="CDD" id="cd00198">
    <property type="entry name" value="vWFA"/>
    <property type="match status" value="1"/>
</dbReference>
<dbReference type="PANTHER" id="PTHR10579">
    <property type="entry name" value="CALCIUM-ACTIVATED CHLORIDE CHANNEL REGULATOR"/>
    <property type="match status" value="1"/>
</dbReference>
<dbReference type="EMBL" id="AMEZ01000035">
    <property type="protein sequence ID" value="EKY27421.1"/>
    <property type="molecule type" value="Genomic_DNA"/>
</dbReference>
<keyword evidence="1" id="KW-0812">Transmembrane</keyword>
<evidence type="ECO:0000259" key="2">
    <source>
        <dbReference type="PROSITE" id="PS50234"/>
    </source>
</evidence>
<keyword evidence="1" id="KW-0472">Membrane</keyword>
<proteinExistence type="predicted"/>
<sequence>MLKNKTQWYKRSLLIIIIVILIISNLEGFKVLAEDNRKNIVILLDNSGSMNNPETKIGDLAKVAGSMVLDTIRESEVNISIITFGTKVTVLKGLQENKDLDEVKKELNEVTMDEQGTNVKDGLKKAIDELNETAESKSIIILSDGKEEPIEGITDEHIQELNNLIDDASKANIKVNTIALSNDVDEEFLSKIATNTGGLFRDGKSANKLFESLTAIIGGESDFSVIENYTTDSEKMKEITLSSFAEEIIINVAACDNKKPQINVKLNNTLINPTKTGNMYEVYRFTLDNNTSSVLKIESIGEEISSVIVQFKSKAKLNVVNQFNKYISVPKNIPIDMKLSIDAGNNEIDDGTFIVCNNGDIINPTEEEGIFNYSFLGKEEGENVIRYIAKDKSNGIIAVLEMIININDYPAFYYKNIKEEITEDESLRIEIELKDNTKVSNISGEVIVNQGGKTEKIPLEANGNILFAEFKINGTDDIKYYANIRGKNEENTELFAYPLPMINLKVNNKERIILSILDNDEIVKAEEEKKLNKNVISDSGIIVGKEANIALNILDKSIINKNTNVLIFDKDNEQIGSFNISKEEKGIITTTIIPNKKEKNLELFFKTDNGIEVTESLKTNLNVNTSLGFILEKLLKVFLYLVIPIVTLILLGFLVYKALMKRYKLEVEETCISVSFEYKINPNGIYRNIGEGYLSSKNRRLYLNINNKKELLYLDEEEENALGYFEFVNKYQNRPKLIQGLYSYKNKDNMFYVEYNTIEEINDDTNNQKIKYEPGITIPYKVGKKVINIDF</sequence>
<comment type="caution">
    <text evidence="3">The sequence shown here is derived from an EMBL/GenBank/DDBJ whole genome shotgun (WGS) entry which is preliminary data.</text>
</comment>
<dbReference type="Proteomes" id="UP000010420">
    <property type="component" value="Unassembled WGS sequence"/>
</dbReference>
<protein>
    <submittedName>
        <fullName evidence="3">von Willebrand factor type A domain protein</fullName>
    </submittedName>
</protein>
<reference evidence="3 4" key="1">
    <citation type="submission" date="2012-05" db="EMBL/GenBank/DDBJ databases">
        <authorList>
            <person name="Weinstock G."/>
            <person name="Sodergren E."/>
            <person name="Lobos E.A."/>
            <person name="Fulton L."/>
            <person name="Fulton R."/>
            <person name="Courtney L."/>
            <person name="Fronick C."/>
            <person name="O'Laughlin M."/>
            <person name="Godfrey J."/>
            <person name="Wilson R.M."/>
            <person name="Miner T."/>
            <person name="Farmer C."/>
            <person name="Delehaunty K."/>
            <person name="Cordes M."/>
            <person name="Minx P."/>
            <person name="Tomlinson C."/>
            <person name="Chen J."/>
            <person name="Wollam A."/>
            <person name="Pepin K.H."/>
            <person name="Bhonagiri V."/>
            <person name="Zhang X."/>
            <person name="Suruliraj S."/>
            <person name="Warren W."/>
            <person name="Mitreva M."/>
            <person name="Mardis E.R."/>
            <person name="Wilson R.K."/>
        </authorList>
    </citation>
    <scope>NUCLEOTIDE SEQUENCE [LARGE SCALE GENOMIC DNA]</scope>
    <source>
        <strain evidence="3 4">DSM 1785</strain>
    </source>
</reference>
<dbReference type="STRING" id="545697.HMPREF0216_01370"/>
<dbReference type="SUPFAM" id="SSF53300">
    <property type="entry name" value="vWA-like"/>
    <property type="match status" value="1"/>
</dbReference>
<feature type="transmembrane region" description="Helical" evidence="1">
    <location>
        <begin position="637"/>
        <end position="656"/>
    </location>
</feature>
<evidence type="ECO:0000256" key="1">
    <source>
        <dbReference type="SAM" id="Phobius"/>
    </source>
</evidence>
<dbReference type="HOGENOM" id="CLU_354778_0_0_9"/>
<name>L1QHL8_9CLOT</name>
<dbReference type="Pfam" id="PF00092">
    <property type="entry name" value="VWA"/>
    <property type="match status" value="1"/>
</dbReference>
<gene>
    <name evidence="3" type="ORF">HMPREF0216_01370</name>
</gene>
<keyword evidence="1" id="KW-1133">Transmembrane helix</keyword>